<dbReference type="PROSITE" id="PS51387">
    <property type="entry name" value="FAD_PCMH"/>
    <property type="match status" value="1"/>
</dbReference>
<evidence type="ECO:0000256" key="1">
    <source>
        <dbReference type="ARBA" id="ARBA00001966"/>
    </source>
</evidence>
<proteinExistence type="inferred from homology"/>
<dbReference type="FunFam" id="3.30.465.10:FF:000024">
    <property type="entry name" value="Oxidoreductase, FAD-binding protein"/>
    <property type="match status" value="1"/>
</dbReference>
<evidence type="ECO:0000259" key="16">
    <source>
        <dbReference type="PROSITE" id="PS51387"/>
    </source>
</evidence>
<evidence type="ECO:0000256" key="13">
    <source>
        <dbReference type="ARBA" id="ARBA00060924"/>
    </source>
</evidence>
<keyword evidence="8" id="KW-0560">Oxidoreductase</keyword>
<evidence type="ECO:0000256" key="5">
    <source>
        <dbReference type="ARBA" id="ARBA00022630"/>
    </source>
</evidence>
<dbReference type="GO" id="GO:0046872">
    <property type="term" value="F:metal ion binding"/>
    <property type="evidence" value="ECO:0007669"/>
    <property type="project" value="UniProtKB-KW"/>
</dbReference>
<evidence type="ECO:0000256" key="11">
    <source>
        <dbReference type="ARBA" id="ARBA00039003"/>
    </source>
</evidence>
<keyword evidence="18" id="KW-1185">Reference proteome</keyword>
<dbReference type="GO" id="GO:0051539">
    <property type="term" value="F:4 iron, 4 sulfur cluster binding"/>
    <property type="evidence" value="ECO:0007669"/>
    <property type="project" value="UniProtKB-KW"/>
</dbReference>
<dbReference type="Gene3D" id="3.30.70.2740">
    <property type="match status" value="1"/>
</dbReference>
<dbReference type="PROSITE" id="PS00198">
    <property type="entry name" value="4FE4S_FER_1"/>
    <property type="match status" value="1"/>
</dbReference>
<protein>
    <recommendedName>
        <fullName evidence="14">D-2-hydroxyglutarate dehydrogenase</fullName>
        <ecNumber evidence="11">1.1.99.39</ecNumber>
    </recommendedName>
</protein>
<dbReference type="SUPFAM" id="SSF56176">
    <property type="entry name" value="FAD-binding/transporter-associated domain-like"/>
    <property type="match status" value="1"/>
</dbReference>
<organism evidence="17 18">
    <name type="scientific">Conservatibacter flavescens</name>
    <dbReference type="NCBI Taxonomy" id="28161"/>
    <lineage>
        <taxon>Bacteria</taxon>
        <taxon>Pseudomonadati</taxon>
        <taxon>Pseudomonadota</taxon>
        <taxon>Gammaproteobacteria</taxon>
        <taxon>Pasteurellales</taxon>
        <taxon>Pasteurellaceae</taxon>
        <taxon>Conservatibacter</taxon>
    </lineage>
</organism>
<dbReference type="Pfam" id="PF02913">
    <property type="entry name" value="FAD-oxidase_C"/>
    <property type="match status" value="1"/>
</dbReference>
<dbReference type="AlphaFoldDB" id="A0A2M8S1R3"/>
<name>A0A2M8S1R3_9PAST</name>
<dbReference type="GO" id="GO:0071949">
    <property type="term" value="F:FAD binding"/>
    <property type="evidence" value="ECO:0007669"/>
    <property type="project" value="InterPro"/>
</dbReference>
<dbReference type="GO" id="GO:0004458">
    <property type="term" value="F:D-lactate dehydrogenase (cytochrome) activity"/>
    <property type="evidence" value="ECO:0007669"/>
    <property type="project" value="TreeGrafter"/>
</dbReference>
<dbReference type="SUPFAM" id="SSF55103">
    <property type="entry name" value="FAD-linked oxidases, C-terminal domain"/>
    <property type="match status" value="1"/>
</dbReference>
<dbReference type="Gene3D" id="3.30.465.10">
    <property type="match status" value="1"/>
</dbReference>
<evidence type="ECO:0000256" key="8">
    <source>
        <dbReference type="ARBA" id="ARBA00023002"/>
    </source>
</evidence>
<evidence type="ECO:0000256" key="10">
    <source>
        <dbReference type="ARBA" id="ARBA00023014"/>
    </source>
</evidence>
<dbReference type="InterPro" id="IPR017896">
    <property type="entry name" value="4Fe4S_Fe-S-bd"/>
</dbReference>
<dbReference type="PANTHER" id="PTHR11748:SF119">
    <property type="entry name" value="D-2-HYDROXYGLUTARATE DEHYDROGENASE"/>
    <property type="match status" value="1"/>
</dbReference>
<dbReference type="EMBL" id="PHHA01000018">
    <property type="protein sequence ID" value="PJG85092.1"/>
    <property type="molecule type" value="Genomic_DNA"/>
</dbReference>
<comment type="catalytic activity">
    <reaction evidence="12">
        <text>(R)-2-hydroxyglutarate + A = 2-oxoglutarate + AH2</text>
        <dbReference type="Rhea" id="RHEA:38295"/>
        <dbReference type="ChEBI" id="CHEBI:13193"/>
        <dbReference type="ChEBI" id="CHEBI:15801"/>
        <dbReference type="ChEBI" id="CHEBI:16810"/>
        <dbReference type="ChEBI" id="CHEBI:17499"/>
        <dbReference type="EC" id="1.1.99.39"/>
    </reaction>
    <physiologicalReaction direction="left-to-right" evidence="12">
        <dbReference type="Rhea" id="RHEA:38296"/>
    </physiologicalReaction>
</comment>
<evidence type="ECO:0000256" key="6">
    <source>
        <dbReference type="ARBA" id="ARBA00022723"/>
    </source>
</evidence>
<evidence type="ECO:0000256" key="14">
    <source>
        <dbReference type="ARBA" id="ARBA00067680"/>
    </source>
</evidence>
<dbReference type="InterPro" id="IPR004113">
    <property type="entry name" value="FAD-bd_oxidored_4_C"/>
</dbReference>
<dbReference type="Proteomes" id="UP000229329">
    <property type="component" value="Unassembled WGS sequence"/>
</dbReference>
<dbReference type="EC" id="1.1.99.39" evidence="11"/>
<comment type="similarity">
    <text evidence="13">In the N-terminal section; belongs to the FAD-binding oxidoreductase/transferase type 4 family.</text>
</comment>
<dbReference type="FunFam" id="3.30.70.2740:FF:000003">
    <property type="entry name" value="Oxidoreductase, FAD-binding, putative"/>
    <property type="match status" value="1"/>
</dbReference>
<dbReference type="GO" id="GO:1903457">
    <property type="term" value="P:lactate catabolic process"/>
    <property type="evidence" value="ECO:0007669"/>
    <property type="project" value="TreeGrafter"/>
</dbReference>
<comment type="subunit">
    <text evidence="3">Homotetramer.</text>
</comment>
<dbReference type="PANTHER" id="PTHR11748">
    <property type="entry name" value="D-LACTATE DEHYDROGENASE"/>
    <property type="match status" value="1"/>
</dbReference>
<dbReference type="InterPro" id="IPR036318">
    <property type="entry name" value="FAD-bd_PCMH-like_sf"/>
</dbReference>
<dbReference type="OrthoDB" id="9811557at2"/>
<evidence type="ECO:0000256" key="4">
    <source>
        <dbReference type="ARBA" id="ARBA00022485"/>
    </source>
</evidence>
<dbReference type="InterPro" id="IPR016166">
    <property type="entry name" value="FAD-bd_PCMH"/>
</dbReference>
<evidence type="ECO:0000259" key="15">
    <source>
        <dbReference type="PROSITE" id="PS51379"/>
    </source>
</evidence>
<reference evidence="17 18" key="1">
    <citation type="submission" date="2017-11" db="EMBL/GenBank/DDBJ databases">
        <title>Reclassification of Bisgaard taxon 7 as Conservatibacter flavescens gen. nov., sp. nov.</title>
        <authorList>
            <person name="Christensen H."/>
        </authorList>
    </citation>
    <scope>NUCLEOTIDE SEQUENCE [LARGE SCALE GENOMIC DNA]</scope>
    <source>
        <strain evidence="17 18">7_4</strain>
    </source>
</reference>
<evidence type="ECO:0000256" key="3">
    <source>
        <dbReference type="ARBA" id="ARBA00011881"/>
    </source>
</evidence>
<dbReference type="PROSITE" id="PS51379">
    <property type="entry name" value="4FE4S_FER_2"/>
    <property type="match status" value="1"/>
</dbReference>
<keyword evidence="5" id="KW-0285">Flavoprotein</keyword>
<comment type="caution">
    <text evidence="17">The sequence shown here is derived from an EMBL/GenBank/DDBJ whole genome shotgun (WGS) entry which is preliminary data.</text>
</comment>
<dbReference type="InterPro" id="IPR016164">
    <property type="entry name" value="FAD-linked_Oxase-like_C"/>
</dbReference>
<keyword evidence="10" id="KW-0411">Iron-sulfur</keyword>
<dbReference type="InterPro" id="IPR017900">
    <property type="entry name" value="4Fe4S_Fe_S_CS"/>
</dbReference>
<evidence type="ECO:0000256" key="12">
    <source>
        <dbReference type="ARBA" id="ARBA00051291"/>
    </source>
</evidence>
<evidence type="ECO:0000313" key="17">
    <source>
        <dbReference type="EMBL" id="PJG85092.1"/>
    </source>
</evidence>
<sequence length="1025" mass="116013">MIPRLTNVPNLSPLVADYLNQLSDQHFEGDIASHYADRLTLATDNSVYQFLPQAILFPKSVADVVRITKLAQQAKFQSLTFTPRGGGTGTNGQSLNDNIIVDLSRHMMQILELNVEERWVRVQAGVVKDQLNQFLKPFGLFFSPELSTSNRATLGGMINTDASGQGSLQYGKTSDHVLGLRAVLINGEILDTSAVKTQDFLTALDEKNLSVQNKHLHQEIFQRCKEKRSQILTELPQLNRFLTGYDLKNVFNHDESEFNLTRILTGSEGSLAFICEATLDLTPIPKYRTLINIKYNSFDAALRNAPFMVKANALSVETIDSKVLNLAKEDIIWHSVSELLTEEPDNPILGINIVEYAGQHQATIEKQVAELCQQLDTKITANRDGIIGYQVCSDLSSIERIYNMRKKAVGLLGNAKGSAKPIPFVEDTCVPPESLADYIAEFRALLDKYQLEYGMFGHVDAGVLHVRPALDLCNTEQVKLFKQISDQVVELTLKYGGLIWGEHGKGVRSQYSDHYFTPELWQELRYIKTLFDPQNRLNPGKICTPLDSEQALYSILSPMRADLDRQIPVRMKEDFSGAMNCNGNGLCFNFDVHSAMCPSMKISKNRLYSPKGRAAMIREWLRLMANENISPEQLDFRQTNVKLTELVQKIRHSVQKWRGEYDFSHEVKATMDTCLACKACASQCPIKIDVPNFRAKFFHFYHSRYLRPVKDYVVANVEYVAPLMAKKPDLFNRLTHAKFIAPLAEKMLGMVDLPLLSTPSLQQQLVEINYQGKSLEELEQLSAVEKQNVLLIVQDPFTSYYDAKVVADFVALTQKLGFKPVLLPFKPNGKAQHVKGFLRKFAKTAKNQAAFLTRMAKLDLPLVGVDPAIVLSYRDEYKQILDTQYTHFHVLTAHEWLKMQLQADNLKKIDRTFAPQTWYLFPHCTESTALPNSPQEWQQIFTAFNQTLNTESVGCCGMAGTFGHERKHIAMSKEIYSLSWAQKLANKDPEYCLATGYSCRSQVKRFEHWQPKHPVQALLSIVNNG</sequence>
<feature type="domain" description="FAD-binding PCMH-type" evidence="16">
    <location>
        <begin position="48"/>
        <end position="284"/>
    </location>
</feature>
<dbReference type="Pfam" id="PF01565">
    <property type="entry name" value="FAD_binding_4"/>
    <property type="match status" value="1"/>
</dbReference>
<keyword evidence="7" id="KW-0274">FAD</keyword>
<keyword evidence="9" id="KW-0408">Iron</keyword>
<dbReference type="RefSeq" id="WP_100288950.1">
    <property type="nucleotide sequence ID" value="NZ_PHHA01000018.1"/>
</dbReference>
<dbReference type="GO" id="GO:0008720">
    <property type="term" value="F:D-lactate dehydrogenase (NAD+) activity"/>
    <property type="evidence" value="ECO:0007669"/>
    <property type="project" value="TreeGrafter"/>
</dbReference>
<accession>A0A2M8S1R3</accession>
<keyword evidence="4" id="KW-0004">4Fe-4S</keyword>
<comment type="cofactor">
    <cofactor evidence="1">
        <name>[4Fe-4S] cluster</name>
        <dbReference type="ChEBI" id="CHEBI:49883"/>
    </cofactor>
</comment>
<comment type="cofactor">
    <cofactor evidence="2">
        <name>FAD</name>
        <dbReference type="ChEBI" id="CHEBI:57692"/>
    </cofactor>
</comment>
<evidence type="ECO:0000256" key="2">
    <source>
        <dbReference type="ARBA" id="ARBA00001974"/>
    </source>
</evidence>
<dbReference type="SUPFAM" id="SSF46548">
    <property type="entry name" value="alpha-helical ferredoxin"/>
    <property type="match status" value="1"/>
</dbReference>
<evidence type="ECO:0000256" key="9">
    <source>
        <dbReference type="ARBA" id="ARBA00023004"/>
    </source>
</evidence>
<keyword evidence="6" id="KW-0479">Metal-binding</keyword>
<dbReference type="GO" id="GO:0051990">
    <property type="term" value="F:(R)-2-hydroxyglutarate dehydrogenase activity"/>
    <property type="evidence" value="ECO:0007669"/>
    <property type="project" value="UniProtKB-EC"/>
</dbReference>
<evidence type="ECO:0000313" key="18">
    <source>
        <dbReference type="Proteomes" id="UP000229329"/>
    </source>
</evidence>
<evidence type="ECO:0000256" key="7">
    <source>
        <dbReference type="ARBA" id="ARBA00022827"/>
    </source>
</evidence>
<feature type="domain" description="4Fe-4S ferredoxin-type" evidence="15">
    <location>
        <begin position="665"/>
        <end position="696"/>
    </location>
</feature>
<dbReference type="InterPro" id="IPR016169">
    <property type="entry name" value="FAD-bd_PCMH_sub2"/>
</dbReference>
<dbReference type="InterPro" id="IPR006094">
    <property type="entry name" value="Oxid_FAD_bind_N"/>
</dbReference>
<gene>
    <name evidence="17" type="ORF">CVP05_07490</name>
</gene>